<feature type="region of interest" description="Disordered" evidence="1">
    <location>
        <begin position="16"/>
        <end position="42"/>
    </location>
</feature>
<evidence type="ECO:0000256" key="1">
    <source>
        <dbReference type="SAM" id="MobiDB-lite"/>
    </source>
</evidence>
<accession>A9NM43</accession>
<dbReference type="AlphaFoldDB" id="A9NM43"/>
<sequence>MYVWLVGHNSSTLLDRYTDRSSSSGSQACEEGGCEGAGRGEW</sequence>
<dbReference type="EMBL" id="EF082341">
    <property type="protein sequence ID" value="ABK21704.1"/>
    <property type="molecule type" value="mRNA"/>
</dbReference>
<feature type="compositionally biased region" description="Low complexity" evidence="1">
    <location>
        <begin position="20"/>
        <end position="31"/>
    </location>
</feature>
<organism evidence="2">
    <name type="scientific">Picea sitchensis</name>
    <name type="common">Sitka spruce</name>
    <name type="synonym">Pinus sitchensis</name>
    <dbReference type="NCBI Taxonomy" id="3332"/>
    <lineage>
        <taxon>Eukaryota</taxon>
        <taxon>Viridiplantae</taxon>
        <taxon>Streptophyta</taxon>
        <taxon>Embryophyta</taxon>
        <taxon>Tracheophyta</taxon>
        <taxon>Spermatophyta</taxon>
        <taxon>Pinopsida</taxon>
        <taxon>Pinidae</taxon>
        <taxon>Conifers I</taxon>
        <taxon>Pinales</taxon>
        <taxon>Pinaceae</taxon>
        <taxon>Picea</taxon>
    </lineage>
</organism>
<evidence type="ECO:0000313" key="2">
    <source>
        <dbReference type="EMBL" id="ABK21704.1"/>
    </source>
</evidence>
<name>A9NM43_PICSI</name>
<proteinExistence type="evidence at transcript level"/>
<protein>
    <submittedName>
        <fullName evidence="2">Uncharacterized protein</fullName>
    </submittedName>
</protein>
<reference evidence="2" key="1">
    <citation type="journal article" date="2008" name="BMC Genomics">
        <title>A conifer genomics resource of 200,000 spruce (Picea spp.) ESTs and 6,464 high-quality, sequence-finished full-length cDNAs for Sitka spruce (Picea sitchensis).</title>
        <authorList>
            <person name="Ralph S.G."/>
            <person name="Chun H.J."/>
            <person name="Kolosova N."/>
            <person name="Cooper D."/>
            <person name="Oddy C."/>
            <person name="Ritland C.E."/>
            <person name="Kirkpatrick R."/>
            <person name="Moore R."/>
            <person name="Barber S."/>
            <person name="Holt R.A."/>
            <person name="Jones S.J."/>
            <person name="Marra M.A."/>
            <person name="Douglas C.J."/>
            <person name="Ritland K."/>
            <person name="Bohlmann J."/>
        </authorList>
    </citation>
    <scope>NUCLEOTIDE SEQUENCE</scope>
    <source>
        <tissue evidence="2">Green portion of the leader tissue</tissue>
    </source>
</reference>